<keyword evidence="3" id="KW-1015">Disulfide bond</keyword>
<feature type="domain" description="Peptidase C1A papain C-terminal" evidence="5">
    <location>
        <begin position="139"/>
        <end position="376"/>
    </location>
</feature>
<dbReference type="CDD" id="cd02620">
    <property type="entry name" value="Peptidase_C1A_CathepsinB"/>
    <property type="match status" value="1"/>
</dbReference>
<dbReference type="SUPFAM" id="SSF54001">
    <property type="entry name" value="Cysteine proteinases"/>
    <property type="match status" value="1"/>
</dbReference>
<comment type="similarity">
    <text evidence="1">Belongs to the peptidase C1 family.</text>
</comment>
<name>A0A7J6LJ39_PEROL</name>
<evidence type="ECO:0000313" key="7">
    <source>
        <dbReference type="Proteomes" id="UP000572268"/>
    </source>
</evidence>
<dbReference type="Pfam" id="PF00112">
    <property type="entry name" value="Peptidase_C1"/>
    <property type="match status" value="1"/>
</dbReference>
<gene>
    <name evidence="6" type="ORF">FOL46_006705</name>
</gene>
<dbReference type="SMART" id="SM00645">
    <property type="entry name" value="Pept_C1"/>
    <property type="match status" value="1"/>
</dbReference>
<protein>
    <recommendedName>
        <fullName evidence="5">Peptidase C1A papain C-terminal domain-containing protein</fullName>
    </recommendedName>
</protein>
<dbReference type="PANTHER" id="PTHR12411">
    <property type="entry name" value="CYSTEINE PROTEASE FAMILY C1-RELATED"/>
    <property type="match status" value="1"/>
</dbReference>
<dbReference type="InterPro" id="IPR025660">
    <property type="entry name" value="Pept_his_AS"/>
</dbReference>
<dbReference type="GO" id="GO:0006508">
    <property type="term" value="P:proteolysis"/>
    <property type="evidence" value="ECO:0007669"/>
    <property type="project" value="InterPro"/>
</dbReference>
<dbReference type="InterPro" id="IPR000668">
    <property type="entry name" value="Peptidase_C1A_C"/>
</dbReference>
<keyword evidence="4" id="KW-0732">Signal</keyword>
<dbReference type="InterPro" id="IPR013128">
    <property type="entry name" value="Peptidase_C1A"/>
</dbReference>
<proteinExistence type="inferred from homology"/>
<evidence type="ECO:0000256" key="3">
    <source>
        <dbReference type="ARBA" id="ARBA00023157"/>
    </source>
</evidence>
<dbReference type="Gene3D" id="3.90.70.10">
    <property type="entry name" value="Cysteine proteinases"/>
    <property type="match status" value="1"/>
</dbReference>
<dbReference type="PRINTS" id="PR00705">
    <property type="entry name" value="PAPAIN"/>
</dbReference>
<dbReference type="GO" id="GO:0008234">
    <property type="term" value="F:cysteine-type peptidase activity"/>
    <property type="evidence" value="ECO:0007669"/>
    <property type="project" value="InterPro"/>
</dbReference>
<sequence length="379" mass="42512">MYRRPPLFTLAVLFLCIASAIAGRELRSTFDDLKAQRNLVYTPEEEAQHFSRFKDELQAKSEFMSSDKMADLYDETRPAIMQSLVDEINSKQDTWTASTEQGRFYGASIGDVKILCGTFMNGTEQLKEKIYPPEDLLDLPDSFDARDGFKECKSLIGKVRDQSACGSCWAFGDVEAFNDRLCIKSGGKFTEMLSAGEMNACCTFLHGCLRKLRFKYEEERWLLAACPAVRTAATGNCHETFRDFYQDTYSTPSCSSSCHNQQYGTPFDQDRYYTDDYFPSRFGDASSIKQEIMTNGPVSAAFSVYEDFTSYKSGVYKHTTGALLGGHAVEIIGWGTENGTPFWLVKNSWNDEWGDGGFFKIAQGDCGIDDMILGGTPKV</sequence>
<dbReference type="PROSITE" id="PS00640">
    <property type="entry name" value="THIOL_PROTEASE_ASN"/>
    <property type="match status" value="1"/>
</dbReference>
<reference evidence="6 7" key="1">
    <citation type="submission" date="2020-04" db="EMBL/GenBank/DDBJ databases">
        <title>Perkinsus olseni comparative genomics.</title>
        <authorList>
            <person name="Bogema D.R."/>
        </authorList>
    </citation>
    <scope>NUCLEOTIDE SEQUENCE [LARGE SCALE GENOMIC DNA]</scope>
    <source>
        <strain evidence="6">ATCC PRA-31</strain>
    </source>
</reference>
<evidence type="ECO:0000313" key="6">
    <source>
        <dbReference type="EMBL" id="KAF4659163.1"/>
    </source>
</evidence>
<keyword evidence="2" id="KW-0865">Zymogen</keyword>
<evidence type="ECO:0000259" key="5">
    <source>
        <dbReference type="SMART" id="SM00645"/>
    </source>
</evidence>
<evidence type="ECO:0000256" key="1">
    <source>
        <dbReference type="ARBA" id="ARBA00008455"/>
    </source>
</evidence>
<dbReference type="EMBL" id="JABANN010000443">
    <property type="protein sequence ID" value="KAF4659163.1"/>
    <property type="molecule type" value="Genomic_DNA"/>
</dbReference>
<dbReference type="InterPro" id="IPR038765">
    <property type="entry name" value="Papain-like_cys_pep_sf"/>
</dbReference>
<evidence type="ECO:0000256" key="2">
    <source>
        <dbReference type="ARBA" id="ARBA00023145"/>
    </source>
</evidence>
<evidence type="ECO:0000256" key="4">
    <source>
        <dbReference type="SAM" id="SignalP"/>
    </source>
</evidence>
<dbReference type="AlphaFoldDB" id="A0A7J6LJ39"/>
<organism evidence="6 7">
    <name type="scientific">Perkinsus olseni</name>
    <name type="common">Perkinsus atlanticus</name>
    <dbReference type="NCBI Taxonomy" id="32597"/>
    <lineage>
        <taxon>Eukaryota</taxon>
        <taxon>Sar</taxon>
        <taxon>Alveolata</taxon>
        <taxon>Perkinsozoa</taxon>
        <taxon>Perkinsea</taxon>
        <taxon>Perkinsida</taxon>
        <taxon>Perkinsidae</taxon>
        <taxon>Perkinsus</taxon>
    </lineage>
</organism>
<feature type="chain" id="PRO_5029877631" description="Peptidase C1A papain C-terminal domain-containing protein" evidence="4">
    <location>
        <begin position="23"/>
        <end position="379"/>
    </location>
</feature>
<dbReference type="InterPro" id="IPR025661">
    <property type="entry name" value="Pept_asp_AS"/>
</dbReference>
<dbReference type="Proteomes" id="UP000572268">
    <property type="component" value="Unassembled WGS sequence"/>
</dbReference>
<dbReference type="PROSITE" id="PS00639">
    <property type="entry name" value="THIOL_PROTEASE_HIS"/>
    <property type="match status" value="1"/>
</dbReference>
<feature type="signal peptide" evidence="4">
    <location>
        <begin position="1"/>
        <end position="22"/>
    </location>
</feature>
<comment type="caution">
    <text evidence="6">The sequence shown here is derived from an EMBL/GenBank/DDBJ whole genome shotgun (WGS) entry which is preliminary data.</text>
</comment>
<accession>A0A7J6LJ39</accession>